<evidence type="ECO:0000313" key="3">
    <source>
        <dbReference type="Proteomes" id="UP000468638"/>
    </source>
</evidence>
<evidence type="ECO:0000256" key="1">
    <source>
        <dbReference type="SAM" id="Phobius"/>
    </source>
</evidence>
<keyword evidence="1" id="KW-1133">Transmembrane helix</keyword>
<keyword evidence="1" id="KW-0812">Transmembrane</keyword>
<comment type="caution">
    <text evidence="2">The sequence shown here is derived from an EMBL/GenBank/DDBJ whole genome shotgun (WGS) entry which is preliminary data.</text>
</comment>
<dbReference type="EMBL" id="WMEQ01000016">
    <property type="protein sequence ID" value="MYL35388.1"/>
    <property type="molecule type" value="Genomic_DNA"/>
</dbReference>
<reference evidence="2 3" key="1">
    <citation type="submission" date="2019-11" db="EMBL/GenBank/DDBJ databases">
        <title>Genome sequences of 17 halophilic strains isolated from different environments.</title>
        <authorList>
            <person name="Furrow R.E."/>
        </authorList>
    </citation>
    <scope>NUCLEOTIDE SEQUENCE [LARGE SCALE GENOMIC DNA]</scope>
    <source>
        <strain evidence="2 3">22514_16_FS</strain>
    </source>
</reference>
<keyword evidence="1" id="KW-0472">Membrane</keyword>
<dbReference type="OrthoDB" id="9868099at2"/>
<feature type="transmembrane region" description="Helical" evidence="1">
    <location>
        <begin position="12"/>
        <end position="32"/>
    </location>
</feature>
<evidence type="ECO:0000313" key="2">
    <source>
        <dbReference type="EMBL" id="MYL35388.1"/>
    </source>
</evidence>
<organism evidence="2 3">
    <name type="scientific">Pontibacillus yanchengensis</name>
    <dbReference type="NCBI Taxonomy" id="462910"/>
    <lineage>
        <taxon>Bacteria</taxon>
        <taxon>Bacillati</taxon>
        <taxon>Bacillota</taxon>
        <taxon>Bacilli</taxon>
        <taxon>Bacillales</taxon>
        <taxon>Bacillaceae</taxon>
        <taxon>Pontibacillus</taxon>
    </lineage>
</organism>
<dbReference type="Proteomes" id="UP000468638">
    <property type="component" value="Unassembled WGS sequence"/>
</dbReference>
<gene>
    <name evidence="2" type="ORF">GLW05_17555</name>
</gene>
<dbReference type="AlphaFoldDB" id="A0A6I5A503"/>
<accession>A0A6I5A503</accession>
<name>A0A6I5A503_9BACI</name>
<proteinExistence type="predicted"/>
<dbReference type="RefSeq" id="WP_160847191.1">
    <property type="nucleotide sequence ID" value="NZ_WMEQ01000016.1"/>
</dbReference>
<sequence length="56" mass="6498">MFDQINLNENALVVVFTVVIGYWFVITTLDVVKGDKKNKKLPALLFAIWTLFMMFT</sequence>
<protein>
    <submittedName>
        <fullName evidence="2">Uncharacterized protein</fullName>
    </submittedName>
</protein>